<dbReference type="EMBL" id="MU167210">
    <property type="protein sequence ID" value="KAG0152022.1"/>
    <property type="molecule type" value="Genomic_DNA"/>
</dbReference>
<feature type="domain" description="GH18" evidence="9">
    <location>
        <begin position="21"/>
        <end position="411"/>
    </location>
</feature>
<dbReference type="OrthoDB" id="73875at2759"/>
<dbReference type="GO" id="GO:0000272">
    <property type="term" value="P:polysaccharide catabolic process"/>
    <property type="evidence" value="ECO:0007669"/>
    <property type="project" value="UniProtKB-KW"/>
</dbReference>
<evidence type="ECO:0000256" key="7">
    <source>
        <dbReference type="RuleBase" id="RU000489"/>
    </source>
</evidence>
<dbReference type="InterPro" id="IPR001579">
    <property type="entry name" value="Glyco_hydro_18_chit_AS"/>
</dbReference>
<dbReference type="Gene3D" id="3.10.50.10">
    <property type="match status" value="1"/>
</dbReference>
<comment type="catalytic activity">
    <reaction evidence="1">
        <text>Random endo-hydrolysis of N-acetyl-beta-D-glucosaminide (1-&gt;4)-beta-linkages in chitin and chitodextrins.</text>
        <dbReference type="EC" id="3.2.1.14"/>
    </reaction>
</comment>
<evidence type="ECO:0000256" key="4">
    <source>
        <dbReference type="ARBA" id="ARBA00023277"/>
    </source>
</evidence>
<evidence type="ECO:0000256" key="1">
    <source>
        <dbReference type="ARBA" id="ARBA00000822"/>
    </source>
</evidence>
<evidence type="ECO:0000256" key="6">
    <source>
        <dbReference type="ARBA" id="ARBA00023326"/>
    </source>
</evidence>
<comment type="caution">
    <text evidence="10">The sequence shown here is derived from an EMBL/GenBank/DDBJ whole genome shotgun (WGS) entry which is preliminary data.</text>
</comment>
<dbReference type="PROSITE" id="PS51910">
    <property type="entry name" value="GH18_2"/>
    <property type="match status" value="1"/>
</dbReference>
<protein>
    <recommendedName>
        <fullName evidence="9">GH18 domain-containing protein</fullName>
    </recommendedName>
</protein>
<dbReference type="GO" id="GO:0005576">
    <property type="term" value="C:extracellular region"/>
    <property type="evidence" value="ECO:0007669"/>
    <property type="project" value="TreeGrafter"/>
</dbReference>
<evidence type="ECO:0000256" key="2">
    <source>
        <dbReference type="ARBA" id="ARBA00022801"/>
    </source>
</evidence>
<dbReference type="SUPFAM" id="SSF54556">
    <property type="entry name" value="Chitinase insertion domain"/>
    <property type="match status" value="1"/>
</dbReference>
<dbReference type="InterPro" id="IPR029070">
    <property type="entry name" value="Chitinase_insertion_sf"/>
</dbReference>
<dbReference type="InterPro" id="IPR050314">
    <property type="entry name" value="Glycosyl_Hydrlase_18"/>
</dbReference>
<dbReference type="Pfam" id="PF00704">
    <property type="entry name" value="Glyco_hydro_18"/>
    <property type="match status" value="1"/>
</dbReference>
<keyword evidence="6" id="KW-0624">Polysaccharide degradation</keyword>
<evidence type="ECO:0000313" key="11">
    <source>
        <dbReference type="Proteomes" id="UP000886653"/>
    </source>
</evidence>
<dbReference type="InterPro" id="IPR001223">
    <property type="entry name" value="Glyco_hydro18_cat"/>
</dbReference>
<dbReference type="InterPro" id="IPR011583">
    <property type="entry name" value="Chitinase_II/V-like_cat"/>
</dbReference>
<accession>A0A9P6NUT7</accession>
<proteinExistence type="inferred from homology"/>
<dbReference type="GO" id="GO:0008061">
    <property type="term" value="F:chitin binding"/>
    <property type="evidence" value="ECO:0007669"/>
    <property type="project" value="InterPro"/>
</dbReference>
<comment type="similarity">
    <text evidence="8">Belongs to the glycosyl hydrolase 18 family.</text>
</comment>
<keyword evidence="3" id="KW-0146">Chitin degradation</keyword>
<organism evidence="10 11">
    <name type="scientific">Cronartium quercuum f. sp. fusiforme G11</name>
    <dbReference type="NCBI Taxonomy" id="708437"/>
    <lineage>
        <taxon>Eukaryota</taxon>
        <taxon>Fungi</taxon>
        <taxon>Dikarya</taxon>
        <taxon>Basidiomycota</taxon>
        <taxon>Pucciniomycotina</taxon>
        <taxon>Pucciniomycetes</taxon>
        <taxon>Pucciniales</taxon>
        <taxon>Coleosporiaceae</taxon>
        <taxon>Cronartium</taxon>
    </lineage>
</organism>
<dbReference type="Proteomes" id="UP000886653">
    <property type="component" value="Unassembled WGS sequence"/>
</dbReference>
<dbReference type="PANTHER" id="PTHR11177:SF317">
    <property type="entry name" value="CHITINASE 12-RELATED"/>
    <property type="match status" value="1"/>
</dbReference>
<dbReference type="SUPFAM" id="SSF51445">
    <property type="entry name" value="(Trans)glycosidases"/>
    <property type="match status" value="1"/>
</dbReference>
<evidence type="ECO:0000256" key="3">
    <source>
        <dbReference type="ARBA" id="ARBA00023024"/>
    </source>
</evidence>
<dbReference type="InterPro" id="IPR017853">
    <property type="entry name" value="GH"/>
</dbReference>
<keyword evidence="11" id="KW-1185">Reference proteome</keyword>
<keyword evidence="5 7" id="KW-0326">Glycosidase</keyword>
<dbReference type="SMART" id="SM00636">
    <property type="entry name" value="Glyco_18"/>
    <property type="match status" value="1"/>
</dbReference>
<evidence type="ECO:0000313" key="10">
    <source>
        <dbReference type="EMBL" id="KAG0152022.1"/>
    </source>
</evidence>
<evidence type="ECO:0000259" key="9">
    <source>
        <dbReference type="PROSITE" id="PS51910"/>
    </source>
</evidence>
<evidence type="ECO:0000256" key="8">
    <source>
        <dbReference type="RuleBase" id="RU004453"/>
    </source>
</evidence>
<name>A0A9P6NUT7_9BASI</name>
<gene>
    <name evidence="10" type="ORF">CROQUDRAFT_36037</name>
</gene>
<keyword evidence="4" id="KW-0119">Carbohydrate metabolism</keyword>
<sequence>MGATCRARKHLGNRPRPSNHSIVSGYYPGYNAKLLAVEKIPWTRYDHLHYFVAVPGETPEADLKVDTEANMVAVVAGAKAHNVSISLSIGGWTGSQTFSLLVGNKRNRTDFAESILRATKKYGFDGIDLDWEYPNVQGLGCNFINKNDSAHFVAFLKVLRAKLGQNSRISAAVSLRGLMSSDGIHYLNDTSAFSRELDFITIMAYDIYGPSFSKVAGPNAPLFDDCSEPKFRYSVSQAIKQWTSTGTPAKKILLGVPAYGYGYTTLSDRLTPTNFSGKAGVTSQLFQPTSSVVPAAGQTADPGGGKDVCGNPIKAGGQWLFKELAQTGKLSADGHSGLGGYERLYDNCTHTPFLFNPAKRNLITYDDGESLAEKTKYALAHGLAGVDVFDATGDSDDGQLVRSIREAMNQKSQNGTH</sequence>
<dbReference type="Gene3D" id="3.20.20.80">
    <property type="entry name" value="Glycosidases"/>
    <property type="match status" value="2"/>
</dbReference>
<reference evidence="10" key="1">
    <citation type="submission" date="2013-11" db="EMBL/GenBank/DDBJ databases">
        <title>Genome sequence of the fusiform rust pathogen reveals effectors for host alternation and coevolution with pine.</title>
        <authorList>
            <consortium name="DOE Joint Genome Institute"/>
            <person name="Smith K."/>
            <person name="Pendleton A."/>
            <person name="Kubisiak T."/>
            <person name="Anderson C."/>
            <person name="Salamov A."/>
            <person name="Aerts A."/>
            <person name="Riley R."/>
            <person name="Clum A."/>
            <person name="Lindquist E."/>
            <person name="Ence D."/>
            <person name="Campbell M."/>
            <person name="Kronenberg Z."/>
            <person name="Feau N."/>
            <person name="Dhillon B."/>
            <person name="Hamelin R."/>
            <person name="Burleigh J."/>
            <person name="Smith J."/>
            <person name="Yandell M."/>
            <person name="Nelson C."/>
            <person name="Grigoriev I."/>
            <person name="Davis J."/>
        </authorList>
    </citation>
    <scope>NUCLEOTIDE SEQUENCE</scope>
    <source>
        <strain evidence="10">G11</strain>
    </source>
</reference>
<dbReference type="PROSITE" id="PS01095">
    <property type="entry name" value="GH18_1"/>
    <property type="match status" value="1"/>
</dbReference>
<dbReference type="AlphaFoldDB" id="A0A9P6NUT7"/>
<dbReference type="GO" id="GO:0008843">
    <property type="term" value="F:endochitinase activity"/>
    <property type="evidence" value="ECO:0007669"/>
    <property type="project" value="UniProtKB-EC"/>
</dbReference>
<dbReference type="PANTHER" id="PTHR11177">
    <property type="entry name" value="CHITINASE"/>
    <property type="match status" value="1"/>
</dbReference>
<keyword evidence="2 7" id="KW-0378">Hydrolase</keyword>
<evidence type="ECO:0000256" key="5">
    <source>
        <dbReference type="ARBA" id="ARBA00023295"/>
    </source>
</evidence>
<dbReference type="GO" id="GO:0006032">
    <property type="term" value="P:chitin catabolic process"/>
    <property type="evidence" value="ECO:0007669"/>
    <property type="project" value="UniProtKB-KW"/>
</dbReference>